<dbReference type="KEGG" id="vg:5130466"/>
<dbReference type="EMBL" id="MT151386">
    <property type="protein sequence ID" value="QIW89059.1"/>
    <property type="molecule type" value="Genomic_DNA"/>
</dbReference>
<gene>
    <name evidence="1" type="ORF">TwortDSMZ_054</name>
</gene>
<name>A0A6H0X563_BPTWO</name>
<evidence type="ECO:0000313" key="1">
    <source>
        <dbReference type="EMBL" id="QIW89059.1"/>
    </source>
</evidence>
<reference evidence="1 2" key="1">
    <citation type="submission" date="2020-03" db="EMBL/GenBank/DDBJ databases">
        <title>Variable regions in the genome of staphylococcal bacteriophage Twort.</title>
        <authorList>
            <person name="Glowacka-Rutkowska A."/>
            <person name="Gawor J."/>
            <person name="Lobocka M."/>
        </authorList>
    </citation>
    <scope>NUCLEOTIDE SEQUENCE [LARGE SCALE GENOMIC DNA]</scope>
</reference>
<dbReference type="RefSeq" id="YP_238699.1">
    <property type="nucleotide sequence ID" value="NC_007021.1"/>
</dbReference>
<proteinExistence type="predicted"/>
<dbReference type="Proteomes" id="UP000503318">
    <property type="component" value="Segment"/>
</dbReference>
<accession>A0A6H0X563</accession>
<protein>
    <submittedName>
        <fullName evidence="1">Virion component</fullName>
    </submittedName>
</protein>
<sequence>MILKRTEVENENVIVFKDGNMYIKATDYLGEPTEFTPNVELALSFPNTINFKNSRRVLLLVDKGYKPINLTKKTIYEIHEEDA</sequence>
<evidence type="ECO:0000313" key="2">
    <source>
        <dbReference type="Proteomes" id="UP000503318"/>
    </source>
</evidence>
<dbReference type="OrthoDB" id="19898at10239"/>
<organismHost>
    <name type="scientific">Twortvirus twort</name>
    <dbReference type="NCBI Taxonomy" id="55510"/>
</organismHost>
<organism evidence="1 2">
    <name type="scientific">Staphylococcus phage Twort (strain DSM 17442 / HER 48)</name>
    <name type="common">Bacteriophage Twort</name>
    <dbReference type="NCBI Taxonomy" id="2908167"/>
    <lineage>
        <taxon>Viruses</taxon>
        <taxon>Duplodnaviria</taxon>
        <taxon>Heunggongvirae</taxon>
        <taxon>Uroviricota</taxon>
        <taxon>Caudoviricetes</taxon>
        <taxon>Herelleviridae</taxon>
        <taxon>Twortvirinae</taxon>
        <taxon>Twortvirus</taxon>
        <taxon>Twortvirus twort</taxon>
    </lineage>
</organism>